<dbReference type="Proteomes" id="UP000334820">
    <property type="component" value="Unassembled WGS sequence"/>
</dbReference>
<feature type="region of interest" description="Disordered" evidence="1">
    <location>
        <begin position="1"/>
        <end position="70"/>
    </location>
</feature>
<evidence type="ECO:0000256" key="1">
    <source>
        <dbReference type="SAM" id="MobiDB-lite"/>
    </source>
</evidence>
<feature type="compositionally biased region" description="Basic and acidic residues" evidence="1">
    <location>
        <begin position="55"/>
        <end position="64"/>
    </location>
</feature>
<protein>
    <submittedName>
        <fullName evidence="2">Uncharacterized protein</fullName>
    </submittedName>
</protein>
<evidence type="ECO:0000313" key="3">
    <source>
        <dbReference type="Proteomes" id="UP000334820"/>
    </source>
</evidence>
<organism evidence="2 3">
    <name type="scientific">Thermogemmatispora aurantia</name>
    <dbReference type="NCBI Taxonomy" id="2045279"/>
    <lineage>
        <taxon>Bacteria</taxon>
        <taxon>Bacillati</taxon>
        <taxon>Chloroflexota</taxon>
        <taxon>Ktedonobacteria</taxon>
        <taxon>Thermogemmatisporales</taxon>
        <taxon>Thermogemmatisporaceae</taxon>
        <taxon>Thermogemmatispora</taxon>
    </lineage>
</organism>
<keyword evidence="3" id="KW-1185">Reference proteome</keyword>
<proteinExistence type="predicted"/>
<evidence type="ECO:0000313" key="2">
    <source>
        <dbReference type="EMBL" id="GER82003.1"/>
    </source>
</evidence>
<feature type="compositionally biased region" description="Polar residues" evidence="1">
    <location>
        <begin position="10"/>
        <end position="21"/>
    </location>
</feature>
<feature type="compositionally biased region" description="Basic and acidic residues" evidence="1">
    <location>
        <begin position="25"/>
        <end position="40"/>
    </location>
</feature>
<dbReference type="EMBL" id="BKZV01000001">
    <property type="protein sequence ID" value="GER82003.1"/>
    <property type="molecule type" value="Genomic_DNA"/>
</dbReference>
<sequence>MVMAMARRIGSQSYQRPQPEQDQGEDQKREGAHREGDRQRLGSCREANGRQIILNDHRLPELPKAHRQQK</sequence>
<gene>
    <name evidence="2" type="ORF">KTAU_06410</name>
</gene>
<reference evidence="2 3" key="1">
    <citation type="journal article" date="2019" name="Int. J. Syst. Evol. Microbiol.">
        <title>Thermogemmatispora aurantia sp. nov. and Thermogemmatispora argillosa sp. nov., within the class Ktedonobacteria, and emended description of the genus Thermogemmatispora.</title>
        <authorList>
            <person name="Zheng Y."/>
            <person name="Wang C.M."/>
            <person name="Sakai Y."/>
            <person name="Abe K."/>
            <person name="Yokota A."/>
            <person name="Yabe S."/>
        </authorList>
    </citation>
    <scope>NUCLEOTIDE SEQUENCE [LARGE SCALE GENOMIC DNA]</scope>
    <source>
        <strain evidence="2 3">A1-2</strain>
    </source>
</reference>
<name>A0A5J4K390_9CHLR</name>
<accession>A0A5J4K390</accession>
<comment type="caution">
    <text evidence="2">The sequence shown here is derived from an EMBL/GenBank/DDBJ whole genome shotgun (WGS) entry which is preliminary data.</text>
</comment>
<dbReference type="AlphaFoldDB" id="A0A5J4K390"/>